<proteinExistence type="predicted"/>
<dbReference type="RefSeq" id="WP_009573312.1">
    <property type="nucleotide sequence ID" value="NZ_CAXASY010000014.1"/>
</dbReference>
<dbReference type="InterPro" id="IPR007236">
    <property type="entry name" value="SlyX"/>
</dbReference>
<gene>
    <name evidence="1" type="ORF">SAMN04488117_10368</name>
</gene>
<reference evidence="1 2" key="1">
    <citation type="submission" date="2016-10" db="EMBL/GenBank/DDBJ databases">
        <authorList>
            <person name="de Groot N.N."/>
        </authorList>
    </citation>
    <scope>NUCLEOTIDE SEQUENCE [LARGE SCALE GENOMIC DNA]</scope>
    <source>
        <strain evidence="1 2">DSM 27375</strain>
    </source>
</reference>
<dbReference type="AlphaFoldDB" id="A0A1G7JFW4"/>
<evidence type="ECO:0000313" key="2">
    <source>
        <dbReference type="Proteomes" id="UP000182284"/>
    </source>
</evidence>
<dbReference type="OrthoDB" id="285836at2"/>
<protein>
    <submittedName>
        <fullName evidence="1">SlyX protein</fullName>
    </submittedName>
</protein>
<dbReference type="Pfam" id="PF04102">
    <property type="entry name" value="SlyX"/>
    <property type="match status" value="1"/>
</dbReference>
<evidence type="ECO:0000313" key="1">
    <source>
        <dbReference type="EMBL" id="SDF23827.1"/>
    </source>
</evidence>
<accession>A0A1G7JFW4</accession>
<name>A0A1G7JFW4_9RHOB</name>
<sequence length="70" mass="7870">MSTENRTLALEEQVAHLSKTVDELSDIVARQEREIEVIGRRLGMLMQAEAVRQSDGEGTVALADQRPPHW</sequence>
<dbReference type="Proteomes" id="UP000182284">
    <property type="component" value="Unassembled WGS sequence"/>
</dbReference>
<dbReference type="EMBL" id="FNBL01000003">
    <property type="protein sequence ID" value="SDF23827.1"/>
    <property type="molecule type" value="Genomic_DNA"/>
</dbReference>
<organism evidence="1 2">
    <name type="scientific">Celeribacter baekdonensis</name>
    <dbReference type="NCBI Taxonomy" id="875171"/>
    <lineage>
        <taxon>Bacteria</taxon>
        <taxon>Pseudomonadati</taxon>
        <taxon>Pseudomonadota</taxon>
        <taxon>Alphaproteobacteria</taxon>
        <taxon>Rhodobacterales</taxon>
        <taxon>Roseobacteraceae</taxon>
        <taxon>Celeribacter</taxon>
    </lineage>
</organism>